<evidence type="ECO:0000313" key="3">
    <source>
        <dbReference type="EMBL" id="TCO58091.1"/>
    </source>
</evidence>
<dbReference type="InterPro" id="IPR025660">
    <property type="entry name" value="Pept_his_AS"/>
</dbReference>
<evidence type="ECO:0000256" key="1">
    <source>
        <dbReference type="ARBA" id="ARBA00008455"/>
    </source>
</evidence>
<dbReference type="SMART" id="SM00645">
    <property type="entry name" value="Pept_C1"/>
    <property type="match status" value="1"/>
</dbReference>
<dbReference type="RefSeq" id="WP_132118594.1">
    <property type="nucleotide sequence ID" value="NZ_SLWS01000005.1"/>
</dbReference>
<dbReference type="Pfam" id="PF00112">
    <property type="entry name" value="Peptidase_C1"/>
    <property type="match status" value="1"/>
</dbReference>
<dbReference type="CDD" id="cd02248">
    <property type="entry name" value="Peptidase_C1A"/>
    <property type="match status" value="1"/>
</dbReference>
<dbReference type="InterPro" id="IPR038765">
    <property type="entry name" value="Papain-like_cys_pep_sf"/>
</dbReference>
<sequence length="350" mass="37065">MSRSQEPEIAEIRGILAALGDPWQAGQTRLSHLSDRARQVRLGVPAPRSGEIVARADVAAAAVAATGRPVVAATAPAGTLPASFDLRDVSGRDFVTQVRDQGDRGSSASFGVIAVLEATAAYTRGVPGLNLDLSEAHLRARAGKHLAGHFAVVAGEGVTFEDYFPDNGTLNPDWPNRKARAAGVTDLTGDPAAIKQHMFSYGPVAAAVLVHTDFFHYACGVYQPTATPDGGHCVALVGWDDDAGCWIAKNSWGTGWGEQGFCRIAYGSSLVETWSVLGCTAVPLRAWLPAQRALRLFATANDTNAWAYLENLGWTTLASENLALLTHARASGHPVRPFVTCDGQIDQLIV</sequence>
<reference evidence="3 4" key="1">
    <citation type="submission" date="2019-03" db="EMBL/GenBank/DDBJ databases">
        <title>Genomic Encyclopedia of Type Strains, Phase IV (KMG-IV): sequencing the most valuable type-strain genomes for metagenomic binning, comparative biology and taxonomic classification.</title>
        <authorList>
            <person name="Goeker M."/>
        </authorList>
    </citation>
    <scope>NUCLEOTIDE SEQUENCE [LARGE SCALE GENOMIC DNA]</scope>
    <source>
        <strain evidence="3 4">DSM 45934</strain>
    </source>
</reference>
<comment type="similarity">
    <text evidence="1">Belongs to the peptidase C1 family.</text>
</comment>
<protein>
    <submittedName>
        <fullName evidence="3">Papain like protease</fullName>
    </submittedName>
</protein>
<dbReference type="GO" id="GO:0006508">
    <property type="term" value="P:proteolysis"/>
    <property type="evidence" value="ECO:0007669"/>
    <property type="project" value="UniProtKB-KW"/>
</dbReference>
<dbReference type="PANTHER" id="PTHR12411">
    <property type="entry name" value="CYSTEINE PROTEASE FAMILY C1-RELATED"/>
    <property type="match status" value="1"/>
</dbReference>
<evidence type="ECO:0000313" key="4">
    <source>
        <dbReference type="Proteomes" id="UP000295680"/>
    </source>
</evidence>
<dbReference type="InterPro" id="IPR013128">
    <property type="entry name" value="Peptidase_C1A"/>
</dbReference>
<dbReference type="PROSITE" id="PS00639">
    <property type="entry name" value="THIOL_PROTEASE_HIS"/>
    <property type="match status" value="1"/>
</dbReference>
<dbReference type="AlphaFoldDB" id="A0A4R2JEJ1"/>
<dbReference type="InterPro" id="IPR039417">
    <property type="entry name" value="Peptidase_C1A_papain-like"/>
</dbReference>
<feature type="domain" description="Peptidase C1A papain C-terminal" evidence="2">
    <location>
        <begin position="80"/>
        <end position="284"/>
    </location>
</feature>
<dbReference type="Gene3D" id="3.90.70.10">
    <property type="entry name" value="Cysteine proteinases"/>
    <property type="match status" value="1"/>
</dbReference>
<keyword evidence="3" id="KW-0378">Hydrolase</keyword>
<comment type="caution">
    <text evidence="3">The sequence shown here is derived from an EMBL/GenBank/DDBJ whole genome shotgun (WGS) entry which is preliminary data.</text>
</comment>
<dbReference type="EMBL" id="SLWS01000005">
    <property type="protein sequence ID" value="TCO58091.1"/>
    <property type="molecule type" value="Genomic_DNA"/>
</dbReference>
<dbReference type="GO" id="GO:0008234">
    <property type="term" value="F:cysteine-type peptidase activity"/>
    <property type="evidence" value="ECO:0007669"/>
    <property type="project" value="InterPro"/>
</dbReference>
<keyword evidence="3" id="KW-0645">Protease</keyword>
<dbReference type="OrthoDB" id="5289073at2"/>
<name>A0A4R2JEJ1_9PSEU</name>
<evidence type="ECO:0000259" key="2">
    <source>
        <dbReference type="SMART" id="SM00645"/>
    </source>
</evidence>
<proteinExistence type="inferred from homology"/>
<dbReference type="Proteomes" id="UP000295680">
    <property type="component" value="Unassembled WGS sequence"/>
</dbReference>
<keyword evidence="4" id="KW-1185">Reference proteome</keyword>
<dbReference type="SUPFAM" id="SSF54001">
    <property type="entry name" value="Cysteine proteinases"/>
    <property type="match status" value="1"/>
</dbReference>
<gene>
    <name evidence="3" type="ORF">EV192_105156</name>
</gene>
<organism evidence="3 4">
    <name type="scientific">Actinocrispum wychmicini</name>
    <dbReference type="NCBI Taxonomy" id="1213861"/>
    <lineage>
        <taxon>Bacteria</taxon>
        <taxon>Bacillati</taxon>
        <taxon>Actinomycetota</taxon>
        <taxon>Actinomycetes</taxon>
        <taxon>Pseudonocardiales</taxon>
        <taxon>Pseudonocardiaceae</taxon>
        <taxon>Actinocrispum</taxon>
    </lineage>
</organism>
<dbReference type="InterPro" id="IPR000668">
    <property type="entry name" value="Peptidase_C1A_C"/>
</dbReference>
<accession>A0A4R2JEJ1</accession>